<name>A0A518BLV3_9BACT</name>
<dbReference type="GO" id="GO:0000166">
    <property type="term" value="F:nucleotide binding"/>
    <property type="evidence" value="ECO:0007669"/>
    <property type="project" value="InterPro"/>
</dbReference>
<dbReference type="PANTHER" id="PTHR43377">
    <property type="entry name" value="BILIVERDIN REDUCTASE A"/>
    <property type="match status" value="1"/>
</dbReference>
<feature type="domain" description="GFO/IDH/MocA-like oxidoreductase" evidence="2">
    <location>
        <begin position="135"/>
        <end position="260"/>
    </location>
</feature>
<dbReference type="SUPFAM" id="SSF55347">
    <property type="entry name" value="Glyceraldehyde-3-phosphate dehydrogenase-like, C-terminal domain"/>
    <property type="match status" value="1"/>
</dbReference>
<keyword evidence="4" id="KW-1185">Reference proteome</keyword>
<dbReference type="AlphaFoldDB" id="A0A518BLV3"/>
<dbReference type="InterPro" id="IPR055170">
    <property type="entry name" value="GFO_IDH_MocA-like_dom"/>
</dbReference>
<sequence length="342" mass="36802">MQPLKIALLGLVHGHVDWVLDSARLRDDIELVGVAEHDQALFRRLTSKYGFGDLPRTDEAAELLERTKPDAVVVMTDIVGHRAALAAAADAGLAALVERPLDFDLDHALSLARVARERELSILTHYETAHYPAIRAAADHLHSGDLGELSRLRIRAGHQGPAALGCAPSFLKWLLDSERGGGAMVDFACFGVHLALWLVGRPPQRVTASTQSIWPEEHRGVDDQATLLLDFDRVQAVVEASWCWPNPVKDVELIGSSGFLRTGRAGTYEIGEMDLGGPSARHTAPPLSGSLTDAWTQLAAVARGAVPDPLYGLDLSLGVASVLEAARQSAREGVSVTPRPWG</sequence>
<dbReference type="Proteomes" id="UP000316921">
    <property type="component" value="Chromosome"/>
</dbReference>
<dbReference type="KEGG" id="pbap:Pla133_30530"/>
<feature type="domain" description="Gfo/Idh/MocA-like oxidoreductase N-terminal" evidence="1">
    <location>
        <begin position="25"/>
        <end position="120"/>
    </location>
</feature>
<dbReference type="InterPro" id="IPR000683">
    <property type="entry name" value="Gfo/Idh/MocA-like_OxRdtase_N"/>
</dbReference>
<dbReference type="InterPro" id="IPR051450">
    <property type="entry name" value="Gfo/Idh/MocA_Oxidoreductases"/>
</dbReference>
<accession>A0A518BLV3</accession>
<organism evidence="3 4">
    <name type="scientific">Engelhardtia mirabilis</name>
    <dbReference type="NCBI Taxonomy" id="2528011"/>
    <lineage>
        <taxon>Bacteria</taxon>
        <taxon>Pseudomonadati</taxon>
        <taxon>Planctomycetota</taxon>
        <taxon>Planctomycetia</taxon>
        <taxon>Planctomycetia incertae sedis</taxon>
        <taxon>Engelhardtia</taxon>
    </lineage>
</organism>
<dbReference type="RefSeq" id="WP_145066573.1">
    <property type="nucleotide sequence ID" value="NZ_CP036287.1"/>
</dbReference>
<gene>
    <name evidence="3" type="ORF">Pla133_30530</name>
</gene>
<evidence type="ECO:0000259" key="1">
    <source>
        <dbReference type="Pfam" id="PF01408"/>
    </source>
</evidence>
<dbReference type="Gene3D" id="3.40.50.720">
    <property type="entry name" value="NAD(P)-binding Rossmann-like Domain"/>
    <property type="match status" value="1"/>
</dbReference>
<evidence type="ECO:0000259" key="2">
    <source>
        <dbReference type="Pfam" id="PF22725"/>
    </source>
</evidence>
<proteinExistence type="predicted"/>
<dbReference type="Pfam" id="PF01408">
    <property type="entry name" value="GFO_IDH_MocA"/>
    <property type="match status" value="1"/>
</dbReference>
<dbReference type="EMBL" id="CP036287">
    <property type="protein sequence ID" value="QDU67962.1"/>
    <property type="molecule type" value="Genomic_DNA"/>
</dbReference>
<evidence type="ECO:0000313" key="3">
    <source>
        <dbReference type="EMBL" id="QDU67962.1"/>
    </source>
</evidence>
<dbReference type="SUPFAM" id="SSF51735">
    <property type="entry name" value="NAD(P)-binding Rossmann-fold domains"/>
    <property type="match status" value="1"/>
</dbReference>
<dbReference type="Pfam" id="PF22725">
    <property type="entry name" value="GFO_IDH_MocA_C3"/>
    <property type="match status" value="1"/>
</dbReference>
<evidence type="ECO:0000313" key="4">
    <source>
        <dbReference type="Proteomes" id="UP000316921"/>
    </source>
</evidence>
<dbReference type="Gene3D" id="3.30.360.10">
    <property type="entry name" value="Dihydrodipicolinate Reductase, domain 2"/>
    <property type="match status" value="1"/>
</dbReference>
<protein>
    <submittedName>
        <fullName evidence="3">Oxidoreductase family, NAD-binding Rossmann fold</fullName>
    </submittedName>
</protein>
<dbReference type="InterPro" id="IPR036291">
    <property type="entry name" value="NAD(P)-bd_dom_sf"/>
</dbReference>
<dbReference type="PANTHER" id="PTHR43377:SF1">
    <property type="entry name" value="BILIVERDIN REDUCTASE A"/>
    <property type="match status" value="1"/>
</dbReference>
<reference evidence="3 4" key="1">
    <citation type="submission" date="2019-02" db="EMBL/GenBank/DDBJ databases">
        <title>Deep-cultivation of Planctomycetes and their phenomic and genomic characterization uncovers novel biology.</title>
        <authorList>
            <person name="Wiegand S."/>
            <person name="Jogler M."/>
            <person name="Boedeker C."/>
            <person name="Pinto D."/>
            <person name="Vollmers J."/>
            <person name="Rivas-Marin E."/>
            <person name="Kohn T."/>
            <person name="Peeters S.H."/>
            <person name="Heuer A."/>
            <person name="Rast P."/>
            <person name="Oberbeckmann S."/>
            <person name="Bunk B."/>
            <person name="Jeske O."/>
            <person name="Meyerdierks A."/>
            <person name="Storesund J.E."/>
            <person name="Kallscheuer N."/>
            <person name="Luecker S."/>
            <person name="Lage O.M."/>
            <person name="Pohl T."/>
            <person name="Merkel B.J."/>
            <person name="Hornburger P."/>
            <person name="Mueller R.-W."/>
            <person name="Bruemmer F."/>
            <person name="Labrenz M."/>
            <person name="Spormann A.M."/>
            <person name="Op den Camp H."/>
            <person name="Overmann J."/>
            <person name="Amann R."/>
            <person name="Jetten M.S.M."/>
            <person name="Mascher T."/>
            <person name="Medema M.H."/>
            <person name="Devos D.P."/>
            <person name="Kaster A.-K."/>
            <person name="Ovreas L."/>
            <person name="Rohde M."/>
            <person name="Galperin M.Y."/>
            <person name="Jogler C."/>
        </authorList>
    </citation>
    <scope>NUCLEOTIDE SEQUENCE [LARGE SCALE GENOMIC DNA]</scope>
    <source>
        <strain evidence="3 4">Pla133</strain>
    </source>
</reference>